<keyword evidence="3" id="KW-1185">Reference proteome</keyword>
<dbReference type="EMBL" id="CAMGYJ010000004">
    <property type="protein sequence ID" value="CAI0403669.1"/>
    <property type="molecule type" value="Genomic_DNA"/>
</dbReference>
<dbReference type="AlphaFoldDB" id="A0AAV0J1L5"/>
<reference evidence="1" key="1">
    <citation type="submission" date="2022-08" db="EMBL/GenBank/DDBJ databases">
        <authorList>
            <person name="Gutierrez-Valencia J."/>
        </authorList>
    </citation>
    <scope>NUCLEOTIDE SEQUENCE</scope>
</reference>
<sequence>SKSASFASVVEVELFKSLGLNPRQNKSHDHAFVLLILLLPLQGMQSLIGRSTALPKAPAATNFAPFIFFFAPLDT</sequence>
<evidence type="ECO:0000313" key="2">
    <source>
        <dbReference type="EMBL" id="CAI0403669.1"/>
    </source>
</evidence>
<proteinExistence type="predicted"/>
<name>A0AAV0J1L5_9ROSI</name>
<dbReference type="Proteomes" id="UP001154282">
    <property type="component" value="Unassembled WGS sequence"/>
</dbReference>
<evidence type="ECO:0000313" key="3">
    <source>
        <dbReference type="Proteomes" id="UP001154282"/>
    </source>
</evidence>
<evidence type="ECO:0000313" key="1">
    <source>
        <dbReference type="EMBL" id="CAI0403666.1"/>
    </source>
</evidence>
<accession>A0AAV0J1L5</accession>
<gene>
    <name evidence="1" type="ORF">LITE_LOCUS12143</name>
    <name evidence="2" type="ORF">LITE_LOCUS12146</name>
</gene>
<organism evidence="1 3">
    <name type="scientific">Linum tenue</name>
    <dbReference type="NCBI Taxonomy" id="586396"/>
    <lineage>
        <taxon>Eukaryota</taxon>
        <taxon>Viridiplantae</taxon>
        <taxon>Streptophyta</taxon>
        <taxon>Embryophyta</taxon>
        <taxon>Tracheophyta</taxon>
        <taxon>Spermatophyta</taxon>
        <taxon>Magnoliopsida</taxon>
        <taxon>eudicotyledons</taxon>
        <taxon>Gunneridae</taxon>
        <taxon>Pentapetalae</taxon>
        <taxon>rosids</taxon>
        <taxon>fabids</taxon>
        <taxon>Malpighiales</taxon>
        <taxon>Linaceae</taxon>
        <taxon>Linum</taxon>
    </lineage>
</organism>
<dbReference type="EMBL" id="CAMGYJ010000004">
    <property type="protein sequence ID" value="CAI0403666.1"/>
    <property type="molecule type" value="Genomic_DNA"/>
</dbReference>
<comment type="caution">
    <text evidence="1">The sequence shown here is derived from an EMBL/GenBank/DDBJ whole genome shotgun (WGS) entry which is preliminary data.</text>
</comment>
<feature type="non-terminal residue" evidence="1">
    <location>
        <position position="1"/>
    </location>
</feature>
<protein>
    <submittedName>
        <fullName evidence="1">Uncharacterized protein</fullName>
    </submittedName>
</protein>